<evidence type="ECO:0000313" key="3">
    <source>
        <dbReference type="Proteomes" id="UP000186922"/>
    </source>
</evidence>
<proteinExistence type="predicted"/>
<feature type="region of interest" description="Disordered" evidence="1">
    <location>
        <begin position="49"/>
        <end position="119"/>
    </location>
</feature>
<accession>A0A1D1VQM0</accession>
<comment type="caution">
    <text evidence="2">The sequence shown here is derived from an EMBL/GenBank/DDBJ whole genome shotgun (WGS) entry which is preliminary data.</text>
</comment>
<feature type="compositionally biased region" description="Polar residues" evidence="1">
    <location>
        <begin position="84"/>
        <end position="104"/>
    </location>
</feature>
<feature type="compositionally biased region" description="Low complexity" evidence="1">
    <location>
        <begin position="54"/>
        <end position="80"/>
    </location>
</feature>
<protein>
    <submittedName>
        <fullName evidence="2">Uncharacterized protein</fullName>
    </submittedName>
</protein>
<organism evidence="2 3">
    <name type="scientific">Ramazzottius varieornatus</name>
    <name type="common">Water bear</name>
    <name type="synonym">Tardigrade</name>
    <dbReference type="NCBI Taxonomy" id="947166"/>
    <lineage>
        <taxon>Eukaryota</taxon>
        <taxon>Metazoa</taxon>
        <taxon>Ecdysozoa</taxon>
        <taxon>Tardigrada</taxon>
        <taxon>Eutardigrada</taxon>
        <taxon>Parachela</taxon>
        <taxon>Hypsibioidea</taxon>
        <taxon>Ramazzottiidae</taxon>
        <taxon>Ramazzottius</taxon>
    </lineage>
</organism>
<feature type="region of interest" description="Disordered" evidence="1">
    <location>
        <begin position="17"/>
        <end position="37"/>
    </location>
</feature>
<reference evidence="2 3" key="1">
    <citation type="journal article" date="2016" name="Nat. Commun.">
        <title>Extremotolerant tardigrade genome and improved radiotolerance of human cultured cells by tardigrade-unique protein.</title>
        <authorList>
            <person name="Hashimoto T."/>
            <person name="Horikawa D.D."/>
            <person name="Saito Y."/>
            <person name="Kuwahara H."/>
            <person name="Kozuka-Hata H."/>
            <person name="Shin-I T."/>
            <person name="Minakuchi Y."/>
            <person name="Ohishi K."/>
            <person name="Motoyama A."/>
            <person name="Aizu T."/>
            <person name="Enomoto A."/>
            <person name="Kondo K."/>
            <person name="Tanaka S."/>
            <person name="Hara Y."/>
            <person name="Koshikawa S."/>
            <person name="Sagara H."/>
            <person name="Miura T."/>
            <person name="Yokobori S."/>
            <person name="Miyagawa K."/>
            <person name="Suzuki Y."/>
            <person name="Kubo T."/>
            <person name="Oyama M."/>
            <person name="Kohara Y."/>
            <person name="Fujiyama A."/>
            <person name="Arakawa K."/>
            <person name="Katayama T."/>
            <person name="Toyoda A."/>
            <person name="Kunieda T."/>
        </authorList>
    </citation>
    <scope>NUCLEOTIDE SEQUENCE [LARGE SCALE GENOMIC DNA]</scope>
    <source>
        <strain evidence="2 3">YOKOZUNA-1</strain>
    </source>
</reference>
<keyword evidence="3" id="KW-1185">Reference proteome</keyword>
<dbReference type="Proteomes" id="UP000186922">
    <property type="component" value="Unassembled WGS sequence"/>
</dbReference>
<dbReference type="EMBL" id="BDGG01000010">
    <property type="protein sequence ID" value="GAV03862.1"/>
    <property type="molecule type" value="Genomic_DNA"/>
</dbReference>
<feature type="compositionally biased region" description="Basic and acidic residues" evidence="1">
    <location>
        <begin position="25"/>
        <end position="34"/>
    </location>
</feature>
<dbReference type="AlphaFoldDB" id="A0A1D1VQM0"/>
<evidence type="ECO:0000256" key="1">
    <source>
        <dbReference type="SAM" id="MobiDB-lite"/>
    </source>
</evidence>
<name>A0A1D1VQM0_RAMVA</name>
<gene>
    <name evidence="2" type="primary">RvY_14231</name>
    <name evidence="2" type="synonym">RvY_14231.1</name>
    <name evidence="2" type="ORF">RvY_14231-1</name>
</gene>
<evidence type="ECO:0000313" key="2">
    <source>
        <dbReference type="EMBL" id="GAV03862.1"/>
    </source>
</evidence>
<sequence length="170" mass="18422">MLLLCTSRRTIMGGRRQVQSNYTSDAKRIREDTGRTYSSDATLFSPIKAQESASHSPLSPLSPSTIHLLSLPHHSPTPSHYRNLRSTPGPSKPSQAFGSLSEISGNLRGPRATSDHHGCSSASPGIPFFWTPHRHPHPAYPIQVAGVARRCSSLFRSPGLLDPALLAADH</sequence>